<feature type="transmembrane region" description="Helical" evidence="1">
    <location>
        <begin position="82"/>
        <end position="99"/>
    </location>
</feature>
<dbReference type="Proteomes" id="UP000008702">
    <property type="component" value="Chromosome"/>
</dbReference>
<gene>
    <name evidence="2" type="ordered locus">BAD_1371</name>
</gene>
<name>A1A369_BIFAA</name>
<protein>
    <submittedName>
        <fullName evidence="2">Na+/H+-dicarboxylate symporter</fullName>
    </submittedName>
</protein>
<keyword evidence="1" id="KW-0812">Transmembrane</keyword>
<keyword evidence="3" id="KW-1185">Reference proteome</keyword>
<dbReference type="AlphaFoldDB" id="A1A369"/>
<reference evidence="2 3" key="1">
    <citation type="submission" date="2006-12" db="EMBL/GenBank/DDBJ databases">
        <title>Bifidobacterium adolescentis complete genome sequence.</title>
        <authorList>
            <person name="Suzuki T."/>
            <person name="Tsuda Y."/>
            <person name="Kanou N."/>
            <person name="Inoue T."/>
            <person name="Kumazaki K."/>
            <person name="Nagano S."/>
            <person name="Hirai S."/>
            <person name="Tanaka K."/>
            <person name="Watanabe K."/>
        </authorList>
    </citation>
    <scope>NUCLEOTIDE SEQUENCE [LARGE SCALE GENOMIC DNA]</scope>
    <source>
        <strain evidence="3">ATCC 15703 / DSM 20083 / NCTC 11814 / E194a</strain>
    </source>
</reference>
<dbReference type="KEGG" id="bad:BAD_1371"/>
<sequence length="137" mass="15674">MISKSPAQNCLLPCLLFSGLLMAAATFICSMVYQSGSGRMKYVITKYSGELSRNWSSIIVWTMVTAVLPLISLYIYKEYARVAIAVSLYSVLMMFFKTIRSMHWLKYTLFMQKASQKLRGEFTDDDMKKAAARSDRF</sequence>
<dbReference type="HOGENOM" id="CLU_1861280_0_0_11"/>
<organism evidence="2 3">
    <name type="scientific">Bifidobacterium adolescentis (strain ATCC 15703 / DSM 20083 / NCTC 11814 / E194a)</name>
    <dbReference type="NCBI Taxonomy" id="367928"/>
    <lineage>
        <taxon>Bacteria</taxon>
        <taxon>Bacillati</taxon>
        <taxon>Actinomycetota</taxon>
        <taxon>Actinomycetes</taxon>
        <taxon>Bifidobacteriales</taxon>
        <taxon>Bifidobacteriaceae</taxon>
        <taxon>Bifidobacterium</taxon>
    </lineage>
</organism>
<proteinExistence type="predicted"/>
<keyword evidence="1" id="KW-0472">Membrane</keyword>
<feature type="transmembrane region" description="Helical" evidence="1">
    <location>
        <begin position="15"/>
        <end position="33"/>
    </location>
</feature>
<accession>A1A369</accession>
<evidence type="ECO:0000313" key="3">
    <source>
        <dbReference type="Proteomes" id="UP000008702"/>
    </source>
</evidence>
<dbReference type="EMBL" id="AP009256">
    <property type="protein sequence ID" value="BAF40152.1"/>
    <property type="molecule type" value="Genomic_DNA"/>
</dbReference>
<feature type="transmembrane region" description="Helical" evidence="1">
    <location>
        <begin position="54"/>
        <end position="76"/>
    </location>
</feature>
<evidence type="ECO:0000313" key="2">
    <source>
        <dbReference type="EMBL" id="BAF40152.1"/>
    </source>
</evidence>
<keyword evidence="1" id="KW-1133">Transmembrane helix</keyword>
<evidence type="ECO:0000256" key="1">
    <source>
        <dbReference type="SAM" id="Phobius"/>
    </source>
</evidence>